<organism evidence="2 3">
    <name type="scientific">Gonapodya prolifera (strain JEL478)</name>
    <name type="common">Monoblepharis prolifera</name>
    <dbReference type="NCBI Taxonomy" id="1344416"/>
    <lineage>
        <taxon>Eukaryota</taxon>
        <taxon>Fungi</taxon>
        <taxon>Fungi incertae sedis</taxon>
        <taxon>Chytridiomycota</taxon>
        <taxon>Chytridiomycota incertae sedis</taxon>
        <taxon>Monoblepharidomycetes</taxon>
        <taxon>Monoblepharidales</taxon>
        <taxon>Gonapodyaceae</taxon>
        <taxon>Gonapodya</taxon>
    </lineage>
</organism>
<protein>
    <submittedName>
        <fullName evidence="2">Uncharacterized protein</fullName>
    </submittedName>
</protein>
<feature type="compositionally biased region" description="Polar residues" evidence="1">
    <location>
        <begin position="67"/>
        <end position="79"/>
    </location>
</feature>
<evidence type="ECO:0000313" key="2">
    <source>
        <dbReference type="EMBL" id="KXS13740.1"/>
    </source>
</evidence>
<evidence type="ECO:0000256" key="1">
    <source>
        <dbReference type="SAM" id="MobiDB-lite"/>
    </source>
</evidence>
<dbReference type="AlphaFoldDB" id="A0A139AAH1"/>
<gene>
    <name evidence="2" type="ORF">M427DRAFT_363005</name>
</gene>
<accession>A0A139AAH1</accession>
<sequence length="160" mass="17429">MFGEWTCSPLSAAQEHKKNLRSISELACHPCTGSHANLLCIVSNFLDDRGPEGLVSKGRASPPTYTPPTSQRANRSAAVTSPHLALQRHSIWYAPTPANPRYPRENPRKPAKSFRPLIFLWVGLGLGEVSPGTSDSAMLSILNILLRSLSPFVSFSFVSS</sequence>
<keyword evidence="3" id="KW-1185">Reference proteome</keyword>
<proteinExistence type="predicted"/>
<feature type="region of interest" description="Disordered" evidence="1">
    <location>
        <begin position="53"/>
        <end position="79"/>
    </location>
</feature>
<evidence type="ECO:0000313" key="3">
    <source>
        <dbReference type="Proteomes" id="UP000070544"/>
    </source>
</evidence>
<reference evidence="2 3" key="1">
    <citation type="journal article" date="2015" name="Genome Biol. Evol.">
        <title>Phylogenomic analyses indicate that early fungi evolved digesting cell walls of algal ancestors of land plants.</title>
        <authorList>
            <person name="Chang Y."/>
            <person name="Wang S."/>
            <person name="Sekimoto S."/>
            <person name="Aerts A.L."/>
            <person name="Choi C."/>
            <person name="Clum A."/>
            <person name="LaButti K.M."/>
            <person name="Lindquist E.A."/>
            <person name="Yee Ngan C."/>
            <person name="Ohm R.A."/>
            <person name="Salamov A.A."/>
            <person name="Grigoriev I.V."/>
            <person name="Spatafora J.W."/>
            <person name="Berbee M.L."/>
        </authorList>
    </citation>
    <scope>NUCLEOTIDE SEQUENCE [LARGE SCALE GENOMIC DNA]</scope>
    <source>
        <strain evidence="2 3">JEL478</strain>
    </source>
</reference>
<dbReference type="Proteomes" id="UP000070544">
    <property type="component" value="Unassembled WGS sequence"/>
</dbReference>
<dbReference type="EMBL" id="KQ965775">
    <property type="protein sequence ID" value="KXS13740.1"/>
    <property type="molecule type" value="Genomic_DNA"/>
</dbReference>
<name>A0A139AAH1_GONPJ</name>